<dbReference type="PANTHER" id="PTHR48041:SF78">
    <property type="entry name" value="ABC TRANSPORTER EXPRESSED IN TRACHEA, ISOFORM A"/>
    <property type="match status" value="1"/>
</dbReference>
<feature type="transmembrane region" description="Helical" evidence="10">
    <location>
        <begin position="594"/>
        <end position="612"/>
    </location>
</feature>
<dbReference type="AlphaFoldDB" id="A0A7R9A2A7"/>
<accession>A0A7R9A2A7</accession>
<keyword evidence="3" id="KW-0813">Transport</keyword>
<feature type="domain" description="ABC transporter" evidence="11">
    <location>
        <begin position="1"/>
        <end position="226"/>
    </location>
</feature>
<organism evidence="12">
    <name type="scientific">Darwinula stevensoni</name>
    <dbReference type="NCBI Taxonomy" id="69355"/>
    <lineage>
        <taxon>Eukaryota</taxon>
        <taxon>Metazoa</taxon>
        <taxon>Ecdysozoa</taxon>
        <taxon>Arthropoda</taxon>
        <taxon>Crustacea</taxon>
        <taxon>Oligostraca</taxon>
        <taxon>Ostracoda</taxon>
        <taxon>Podocopa</taxon>
        <taxon>Podocopida</taxon>
        <taxon>Darwinulocopina</taxon>
        <taxon>Darwinuloidea</taxon>
        <taxon>Darwinulidae</taxon>
        <taxon>Darwinula</taxon>
    </lineage>
</organism>
<dbReference type="GO" id="GO:0016887">
    <property type="term" value="F:ATP hydrolysis activity"/>
    <property type="evidence" value="ECO:0007669"/>
    <property type="project" value="InterPro"/>
</dbReference>
<sequence length="620" mass="69478">MPSVKHILKDLDGHARSGQLTGIIGPSGSGKSCLMNVLAGYTTKGVTGTVTVNGKTRNKRKFRKLSAYVTQDDYLMENLTVGESMTMAANLKLPATLSKEEKANVVTEILENLGLCACVKTLSRSLSGGQRKRLCVALELVNTPQVMFFDEPTSGLDSSSCVQCISLLGSLAKAGRTIICTIHQPSAKVLEIFSQLILLADGRCFYAGSVKSLVPYLGESHGLHCPSYHNPADYAMELAVGDHGGESLKRLVQAAKDGKCLQYDLEHNKDFFRTGSRIGHESNKRISRESSSQTVPLDGAREPGEEGEKEHNGETQLGVEEDLSSEKLGAEEEGSEYASSFPVTFWTQVRILYHRTLFSTLRDAMLMRVRIACHIAVGLLIGMMYFDLGDDANKVYNNMTALFFNIIFLMVTAMMPTFLTFPLEMPVLIRQNLNSWYSLKAYYLAKTFVDFPFQIFFTVLYLVIAYFMTSQPFFTDRILKYFAVNAFVSLISQTVGLIIGTVFRIQMAVFVGSVSLAPLLLLSGCLLSVESMPQYIQWLSYFSFVKYSFEGSIFSIYSFDREDLKCAEPYCLFKKPRMFLAQMDLENNIFWNDLWILIGILFAFRLAGYFLLRWRVTKLQ</sequence>
<dbReference type="PROSITE" id="PS50893">
    <property type="entry name" value="ABC_TRANSPORTER_2"/>
    <property type="match status" value="1"/>
</dbReference>
<evidence type="ECO:0000256" key="4">
    <source>
        <dbReference type="ARBA" id="ARBA00022692"/>
    </source>
</evidence>
<feature type="transmembrane region" description="Helical" evidence="10">
    <location>
        <begin position="539"/>
        <end position="559"/>
    </location>
</feature>
<evidence type="ECO:0000256" key="8">
    <source>
        <dbReference type="ARBA" id="ARBA00023136"/>
    </source>
</evidence>
<keyword evidence="6" id="KW-0067">ATP-binding</keyword>
<dbReference type="SMART" id="SM00382">
    <property type="entry name" value="AAA"/>
    <property type="match status" value="1"/>
</dbReference>
<dbReference type="Pfam" id="PF00005">
    <property type="entry name" value="ABC_tran"/>
    <property type="match status" value="1"/>
</dbReference>
<dbReference type="Pfam" id="PF01061">
    <property type="entry name" value="ABC2_membrane"/>
    <property type="match status" value="1"/>
</dbReference>
<feature type="transmembrane region" description="Helical" evidence="10">
    <location>
        <begin position="369"/>
        <end position="388"/>
    </location>
</feature>
<evidence type="ECO:0000313" key="13">
    <source>
        <dbReference type="Proteomes" id="UP000677054"/>
    </source>
</evidence>
<feature type="transmembrane region" description="Helical" evidence="10">
    <location>
        <begin position="400"/>
        <end position="421"/>
    </location>
</feature>
<feature type="compositionally biased region" description="Basic and acidic residues" evidence="9">
    <location>
        <begin position="299"/>
        <end position="313"/>
    </location>
</feature>
<keyword evidence="5" id="KW-0547">Nucleotide-binding</keyword>
<feature type="region of interest" description="Disordered" evidence="9">
    <location>
        <begin position="282"/>
        <end position="331"/>
    </location>
</feature>
<keyword evidence="8 10" id="KW-0472">Membrane</keyword>
<evidence type="ECO:0000313" key="12">
    <source>
        <dbReference type="EMBL" id="CAD7245551.1"/>
    </source>
</evidence>
<dbReference type="Gene3D" id="3.40.50.300">
    <property type="entry name" value="P-loop containing nucleotide triphosphate hydrolases"/>
    <property type="match status" value="1"/>
</dbReference>
<keyword evidence="7 10" id="KW-1133">Transmembrane helix</keyword>
<feature type="transmembrane region" description="Helical" evidence="10">
    <location>
        <begin position="479"/>
        <end position="499"/>
    </location>
</feature>
<dbReference type="GO" id="GO:0005524">
    <property type="term" value="F:ATP binding"/>
    <property type="evidence" value="ECO:0007669"/>
    <property type="project" value="UniProtKB-KW"/>
</dbReference>
<dbReference type="GO" id="GO:0140359">
    <property type="term" value="F:ABC-type transporter activity"/>
    <property type="evidence" value="ECO:0007669"/>
    <property type="project" value="InterPro"/>
</dbReference>
<dbReference type="OrthoDB" id="66620at2759"/>
<dbReference type="EMBL" id="LR900400">
    <property type="protein sequence ID" value="CAD7245551.1"/>
    <property type="molecule type" value="Genomic_DNA"/>
</dbReference>
<dbReference type="EMBL" id="CAJPEV010000883">
    <property type="protein sequence ID" value="CAG0889284.1"/>
    <property type="molecule type" value="Genomic_DNA"/>
</dbReference>
<evidence type="ECO:0000256" key="7">
    <source>
        <dbReference type="ARBA" id="ARBA00022989"/>
    </source>
</evidence>
<dbReference type="InterPro" id="IPR013525">
    <property type="entry name" value="ABC2_TM"/>
</dbReference>
<keyword evidence="13" id="KW-1185">Reference proteome</keyword>
<evidence type="ECO:0000256" key="2">
    <source>
        <dbReference type="ARBA" id="ARBA00005814"/>
    </source>
</evidence>
<evidence type="ECO:0000256" key="3">
    <source>
        <dbReference type="ARBA" id="ARBA00022448"/>
    </source>
</evidence>
<dbReference type="InterPro" id="IPR003593">
    <property type="entry name" value="AAA+_ATPase"/>
</dbReference>
<evidence type="ECO:0000259" key="11">
    <source>
        <dbReference type="PROSITE" id="PS50893"/>
    </source>
</evidence>
<dbReference type="FunFam" id="3.40.50.300:FF:001077">
    <property type="entry name" value="Uncharacterized protein, isoform A"/>
    <property type="match status" value="1"/>
</dbReference>
<dbReference type="PROSITE" id="PS00211">
    <property type="entry name" value="ABC_TRANSPORTER_1"/>
    <property type="match status" value="1"/>
</dbReference>
<gene>
    <name evidence="12" type="ORF">DSTB1V02_LOCUS5423</name>
</gene>
<dbReference type="Proteomes" id="UP000677054">
    <property type="component" value="Unassembled WGS sequence"/>
</dbReference>
<reference evidence="12" key="1">
    <citation type="submission" date="2020-11" db="EMBL/GenBank/DDBJ databases">
        <authorList>
            <person name="Tran Van P."/>
        </authorList>
    </citation>
    <scope>NUCLEOTIDE SEQUENCE</scope>
</reference>
<dbReference type="InterPro" id="IPR027417">
    <property type="entry name" value="P-loop_NTPase"/>
</dbReference>
<dbReference type="InterPro" id="IPR050352">
    <property type="entry name" value="ABCG_transporters"/>
</dbReference>
<proteinExistence type="inferred from homology"/>
<feature type="transmembrane region" description="Helical" evidence="10">
    <location>
        <begin position="505"/>
        <end position="527"/>
    </location>
</feature>
<dbReference type="PANTHER" id="PTHR48041">
    <property type="entry name" value="ABC TRANSPORTER G FAMILY MEMBER 28"/>
    <property type="match status" value="1"/>
</dbReference>
<dbReference type="GO" id="GO:0005886">
    <property type="term" value="C:plasma membrane"/>
    <property type="evidence" value="ECO:0007669"/>
    <property type="project" value="TreeGrafter"/>
</dbReference>
<evidence type="ECO:0000256" key="6">
    <source>
        <dbReference type="ARBA" id="ARBA00022840"/>
    </source>
</evidence>
<comment type="similarity">
    <text evidence="2">Belongs to the ABC transporter superfamily. ABCG family. Eye pigment precursor importer (TC 3.A.1.204) subfamily.</text>
</comment>
<feature type="transmembrane region" description="Helical" evidence="10">
    <location>
        <begin position="441"/>
        <end position="467"/>
    </location>
</feature>
<protein>
    <recommendedName>
        <fullName evidence="11">ABC transporter domain-containing protein</fullName>
    </recommendedName>
</protein>
<comment type="subcellular location">
    <subcellularLocation>
        <location evidence="1">Membrane</location>
        <topology evidence="1">Multi-pass membrane protein</topology>
    </subcellularLocation>
</comment>
<evidence type="ECO:0000256" key="1">
    <source>
        <dbReference type="ARBA" id="ARBA00004141"/>
    </source>
</evidence>
<dbReference type="SUPFAM" id="SSF52540">
    <property type="entry name" value="P-loop containing nucleoside triphosphate hydrolases"/>
    <property type="match status" value="1"/>
</dbReference>
<dbReference type="InterPro" id="IPR017871">
    <property type="entry name" value="ABC_transporter-like_CS"/>
</dbReference>
<evidence type="ECO:0000256" key="9">
    <source>
        <dbReference type="SAM" id="MobiDB-lite"/>
    </source>
</evidence>
<keyword evidence="4 10" id="KW-0812">Transmembrane</keyword>
<name>A0A7R9A2A7_9CRUS</name>
<evidence type="ECO:0000256" key="5">
    <source>
        <dbReference type="ARBA" id="ARBA00022741"/>
    </source>
</evidence>
<evidence type="ECO:0000256" key="10">
    <source>
        <dbReference type="SAM" id="Phobius"/>
    </source>
</evidence>
<dbReference type="InterPro" id="IPR003439">
    <property type="entry name" value="ABC_transporter-like_ATP-bd"/>
</dbReference>